<feature type="region of interest" description="Disordered" evidence="1">
    <location>
        <begin position="1"/>
        <end position="44"/>
    </location>
</feature>
<dbReference type="Proteomes" id="UP000295658">
    <property type="component" value="Unassembled WGS sequence"/>
</dbReference>
<evidence type="ECO:0000256" key="1">
    <source>
        <dbReference type="SAM" id="MobiDB-lite"/>
    </source>
</evidence>
<name>A0A4R1QKR4_9BACL</name>
<accession>A0A4R1QKR4</accession>
<keyword evidence="3" id="KW-1185">Reference proteome</keyword>
<gene>
    <name evidence="2" type="ORF">EDD69_11056</name>
</gene>
<evidence type="ECO:0000313" key="3">
    <source>
        <dbReference type="Proteomes" id="UP000295658"/>
    </source>
</evidence>
<comment type="caution">
    <text evidence="2">The sequence shown here is derived from an EMBL/GenBank/DDBJ whole genome shotgun (WGS) entry which is preliminary data.</text>
</comment>
<reference evidence="2 3" key="1">
    <citation type="submission" date="2019-03" db="EMBL/GenBank/DDBJ databases">
        <title>Genomic Encyclopedia of Type Strains, Phase IV (KMG-IV): sequencing the most valuable type-strain genomes for metagenomic binning, comparative biology and taxonomic classification.</title>
        <authorList>
            <person name="Goeker M."/>
        </authorList>
    </citation>
    <scope>NUCLEOTIDE SEQUENCE [LARGE SCALE GENOMIC DNA]</scope>
    <source>
        <strain evidence="2 3">DSM 24979</strain>
    </source>
</reference>
<sequence length="44" mass="4848">MTKKVNKGSENQNAPTREGFIEGNIGDNSKGRKQNKGQNNKTND</sequence>
<protein>
    <submittedName>
        <fullName evidence="2">Uncharacterized protein</fullName>
    </submittedName>
</protein>
<evidence type="ECO:0000313" key="2">
    <source>
        <dbReference type="EMBL" id="TCL48050.1"/>
    </source>
</evidence>
<dbReference type="RefSeq" id="WP_279388143.1">
    <property type="nucleotide sequence ID" value="NZ_BSVG01000009.1"/>
</dbReference>
<dbReference type="EMBL" id="SLUL01000010">
    <property type="protein sequence ID" value="TCL48050.1"/>
    <property type="molecule type" value="Genomic_DNA"/>
</dbReference>
<dbReference type="AlphaFoldDB" id="A0A4R1QKR4"/>
<organism evidence="2 3">
    <name type="scientific">Thermolongibacillus altinsuensis</name>
    <dbReference type="NCBI Taxonomy" id="575256"/>
    <lineage>
        <taxon>Bacteria</taxon>
        <taxon>Bacillati</taxon>
        <taxon>Bacillota</taxon>
        <taxon>Bacilli</taxon>
        <taxon>Bacillales</taxon>
        <taxon>Anoxybacillaceae</taxon>
        <taxon>Thermolongibacillus</taxon>
    </lineage>
</organism>
<proteinExistence type="predicted"/>